<feature type="domain" description="Gram-positive cocci surface proteins LPxTG" evidence="8">
    <location>
        <begin position="238"/>
        <end position="273"/>
    </location>
</feature>
<evidence type="ECO:0000256" key="5">
    <source>
        <dbReference type="ARBA" id="ARBA00023088"/>
    </source>
</evidence>
<feature type="region of interest" description="Disordered" evidence="6">
    <location>
        <begin position="1"/>
        <end position="174"/>
    </location>
</feature>
<keyword evidence="5" id="KW-0572">Peptidoglycan-anchor</keyword>
<keyword evidence="2" id="KW-0134">Cell wall</keyword>
<evidence type="ECO:0000256" key="6">
    <source>
        <dbReference type="SAM" id="MobiDB-lite"/>
    </source>
</evidence>
<dbReference type="RefSeq" id="WP_380775846.1">
    <property type="nucleotide sequence ID" value="NZ_JBHUEO010000102.1"/>
</dbReference>
<name>A0ABW4KK60_9BACI</name>
<feature type="transmembrane region" description="Helical" evidence="7">
    <location>
        <begin position="249"/>
        <end position="269"/>
    </location>
</feature>
<dbReference type="Pfam" id="PF00746">
    <property type="entry name" value="Gram_pos_anchor"/>
    <property type="match status" value="1"/>
</dbReference>
<reference evidence="10" key="1">
    <citation type="journal article" date="2019" name="Int. J. Syst. Evol. Microbiol.">
        <title>The Global Catalogue of Microorganisms (GCM) 10K type strain sequencing project: providing services to taxonomists for standard genome sequencing and annotation.</title>
        <authorList>
            <consortium name="The Broad Institute Genomics Platform"/>
            <consortium name="The Broad Institute Genome Sequencing Center for Infectious Disease"/>
            <person name="Wu L."/>
            <person name="Ma J."/>
        </authorList>
    </citation>
    <scope>NUCLEOTIDE SEQUENCE [LARGE SCALE GENOMIC DNA]</scope>
    <source>
        <strain evidence="10">CGMCC 1.12295</strain>
    </source>
</reference>
<dbReference type="InterPro" id="IPR019931">
    <property type="entry name" value="LPXTG_anchor"/>
</dbReference>
<feature type="non-terminal residue" evidence="9">
    <location>
        <position position="1"/>
    </location>
</feature>
<comment type="subcellular location">
    <subcellularLocation>
        <location evidence="1">Secreted</location>
        <location evidence="1">Cell wall</location>
        <topology evidence="1">Peptidoglycan-anchor</topology>
    </subcellularLocation>
</comment>
<keyword evidence="7" id="KW-0472">Membrane</keyword>
<evidence type="ECO:0000313" key="10">
    <source>
        <dbReference type="Proteomes" id="UP001597301"/>
    </source>
</evidence>
<evidence type="ECO:0000256" key="1">
    <source>
        <dbReference type="ARBA" id="ARBA00004168"/>
    </source>
</evidence>
<evidence type="ECO:0000259" key="8">
    <source>
        <dbReference type="Pfam" id="PF00746"/>
    </source>
</evidence>
<feature type="compositionally biased region" description="Basic and acidic residues" evidence="6">
    <location>
        <begin position="1"/>
        <end position="128"/>
    </location>
</feature>
<feature type="compositionally biased region" description="Polar residues" evidence="6">
    <location>
        <begin position="214"/>
        <end position="232"/>
    </location>
</feature>
<keyword evidence="3" id="KW-0964">Secreted</keyword>
<evidence type="ECO:0000256" key="7">
    <source>
        <dbReference type="SAM" id="Phobius"/>
    </source>
</evidence>
<feature type="compositionally biased region" description="Polar residues" evidence="6">
    <location>
        <begin position="145"/>
        <end position="154"/>
    </location>
</feature>
<dbReference type="NCBIfam" id="TIGR01167">
    <property type="entry name" value="LPXTG_anchor"/>
    <property type="match status" value="1"/>
</dbReference>
<keyword evidence="7" id="KW-1133">Transmembrane helix</keyword>
<accession>A0ABW4KK60</accession>
<evidence type="ECO:0000256" key="3">
    <source>
        <dbReference type="ARBA" id="ARBA00022525"/>
    </source>
</evidence>
<evidence type="ECO:0000256" key="2">
    <source>
        <dbReference type="ARBA" id="ARBA00022512"/>
    </source>
</evidence>
<keyword evidence="4" id="KW-0732">Signal</keyword>
<sequence>EKPVEKPEQPAEPEKPVEKPEQPAEPEKPVEKPEQPAEPEKPVEKPEQPAEPEKPVEKPEQPAEPEKPVEKPEQPAEPEKPVEKPEQPAEPEKPVEKPEQPAKPEKPVENPKQPSKAEKPMKKPEQEQGAKVSGKPGSKFKGETLLTSKVSEQANVKDDRKEGKPLPNVGTSIYNMMLKPENPTERQFVVKPVEELGTKVSEQPASKFKAETLPKTTNSVENEASEQTNVKSQYDEKEGKPLPNTATNFYNMMLIGAVLVLTGGGFFLYRRKQS</sequence>
<gene>
    <name evidence="9" type="ORF">ACFSCZ_17755</name>
</gene>
<comment type="caution">
    <text evidence="9">The sequence shown here is derived from an EMBL/GenBank/DDBJ whole genome shotgun (WGS) entry which is preliminary data.</text>
</comment>
<evidence type="ECO:0000256" key="4">
    <source>
        <dbReference type="ARBA" id="ARBA00022729"/>
    </source>
</evidence>
<keyword evidence="7" id="KW-0812">Transmembrane</keyword>
<evidence type="ECO:0000313" key="9">
    <source>
        <dbReference type="EMBL" id="MFD1708524.1"/>
    </source>
</evidence>
<protein>
    <submittedName>
        <fullName evidence="9">LPXTG cell wall anchor domain-containing protein</fullName>
    </submittedName>
</protein>
<dbReference type="Proteomes" id="UP001597301">
    <property type="component" value="Unassembled WGS sequence"/>
</dbReference>
<feature type="region of interest" description="Disordered" evidence="6">
    <location>
        <begin position="201"/>
        <end position="241"/>
    </location>
</feature>
<keyword evidence="10" id="KW-1185">Reference proteome</keyword>
<feature type="compositionally biased region" description="Basic and acidic residues" evidence="6">
    <location>
        <begin position="155"/>
        <end position="164"/>
    </location>
</feature>
<organism evidence="9 10">
    <name type="scientific">Siminovitchia sediminis</name>
    <dbReference type="NCBI Taxonomy" id="1274353"/>
    <lineage>
        <taxon>Bacteria</taxon>
        <taxon>Bacillati</taxon>
        <taxon>Bacillota</taxon>
        <taxon>Bacilli</taxon>
        <taxon>Bacillales</taxon>
        <taxon>Bacillaceae</taxon>
        <taxon>Siminovitchia</taxon>
    </lineage>
</organism>
<proteinExistence type="predicted"/>
<dbReference type="EMBL" id="JBHUEO010000102">
    <property type="protein sequence ID" value="MFD1708524.1"/>
    <property type="molecule type" value="Genomic_DNA"/>
</dbReference>